<protein>
    <submittedName>
        <fullName evidence="1">Uncharacterized protein</fullName>
    </submittedName>
</protein>
<accession>A0A402D5Z0</accession>
<dbReference type="Proteomes" id="UP000287394">
    <property type="component" value="Chromosome"/>
</dbReference>
<dbReference type="EMBL" id="AP025739">
    <property type="protein sequence ID" value="BDI33422.1"/>
    <property type="molecule type" value="Genomic_DNA"/>
</dbReference>
<evidence type="ECO:0000313" key="2">
    <source>
        <dbReference type="Proteomes" id="UP000287394"/>
    </source>
</evidence>
<reference evidence="1 2" key="1">
    <citation type="journal article" date="2019" name="Int. J. Syst. Evol. Microbiol.">
        <title>Capsulimonas corticalis gen. nov., sp. nov., an aerobic capsulated bacterium, of a novel bacterial order, Capsulimonadales ord. nov., of the class Armatimonadia of the phylum Armatimonadetes.</title>
        <authorList>
            <person name="Li J."/>
            <person name="Kudo C."/>
            <person name="Tonouchi A."/>
        </authorList>
    </citation>
    <scope>NUCLEOTIDE SEQUENCE [LARGE SCALE GENOMIC DNA]</scope>
    <source>
        <strain evidence="1 2">AX-7</strain>
    </source>
</reference>
<organism evidence="1 2">
    <name type="scientific">Capsulimonas corticalis</name>
    <dbReference type="NCBI Taxonomy" id="2219043"/>
    <lineage>
        <taxon>Bacteria</taxon>
        <taxon>Bacillati</taxon>
        <taxon>Armatimonadota</taxon>
        <taxon>Armatimonadia</taxon>
        <taxon>Capsulimonadales</taxon>
        <taxon>Capsulimonadaceae</taxon>
        <taxon>Capsulimonas</taxon>
    </lineage>
</organism>
<sequence>MTPFKLFEYATAVAGGVAELGVVLIVLALGSLAAIAYFKKPE</sequence>
<proteinExistence type="predicted"/>
<dbReference type="AlphaFoldDB" id="A0A402D5Z0"/>
<keyword evidence="2" id="KW-1185">Reference proteome</keyword>
<dbReference type="RefSeq" id="WP_301002288.1">
    <property type="nucleotide sequence ID" value="NZ_AP025739.1"/>
</dbReference>
<dbReference type="KEGG" id="ccot:CCAX7_54730"/>
<gene>
    <name evidence="1" type="ORF">CCAX7_54730</name>
</gene>
<name>A0A402D5Z0_9BACT</name>
<evidence type="ECO:0000313" key="1">
    <source>
        <dbReference type="EMBL" id="BDI33422.1"/>
    </source>
</evidence>